<accession>A0A226ERF7</accession>
<dbReference type="OMA" id="YPPENEM"/>
<evidence type="ECO:0000313" key="2">
    <source>
        <dbReference type="EMBL" id="OXA60213.1"/>
    </source>
</evidence>
<keyword evidence="1" id="KW-0812">Transmembrane</keyword>
<reference evidence="2 3" key="1">
    <citation type="submission" date="2015-12" db="EMBL/GenBank/DDBJ databases">
        <title>The genome of Folsomia candida.</title>
        <authorList>
            <person name="Faddeeva A."/>
            <person name="Derks M.F."/>
            <person name="Anvar Y."/>
            <person name="Smit S."/>
            <person name="Van Straalen N."/>
            <person name="Roelofs D."/>
        </authorList>
    </citation>
    <scope>NUCLEOTIDE SEQUENCE [LARGE SCALE GENOMIC DNA]</scope>
    <source>
        <strain evidence="2 3">VU population</strain>
        <tissue evidence="2">Whole body</tissue>
    </source>
</reference>
<dbReference type="OrthoDB" id="10612789at2759"/>
<dbReference type="AlphaFoldDB" id="A0A226ERF7"/>
<protein>
    <submittedName>
        <fullName evidence="2">Uncharacterized protein</fullName>
    </submittedName>
</protein>
<name>A0A226ERF7_FOLCA</name>
<gene>
    <name evidence="2" type="ORF">Fcan01_04585</name>
</gene>
<dbReference type="Proteomes" id="UP000198287">
    <property type="component" value="Unassembled WGS sequence"/>
</dbReference>
<comment type="caution">
    <text evidence="2">The sequence shown here is derived from an EMBL/GenBank/DDBJ whole genome shotgun (WGS) entry which is preliminary data.</text>
</comment>
<sequence length="321" mass="36420">MISDAKTDPDTNNRMRLSINGFDEGENAPFLDDQNSSLLILDEFVRFDLIRTGALCCTGYKVSVQYEDDFMLGKHRVSQSELNFCCQNNPSWSSSSPSCCLLSPFLPSTKSIHFFSRSYPPENEMTEEMEEFDVASKTVQGTKSTQNDLKIPTKKFRNSAFILEYPSLVACFRTNKRRKFGVKASSSQNEIGWIETHSDVLLPIEIYLRKRDNDLSYTQKLTCRKIRTTAFLIQNEAGEKMGTIELFRGFRGDVSSYGVSTIDDSLGPEGKAVLISAATALDVEERESELKCTFFWTPVIVVAVIVLFSILPWMHYYKNNL</sequence>
<proteinExistence type="predicted"/>
<feature type="transmembrane region" description="Helical" evidence="1">
    <location>
        <begin position="294"/>
        <end position="314"/>
    </location>
</feature>
<evidence type="ECO:0000256" key="1">
    <source>
        <dbReference type="SAM" id="Phobius"/>
    </source>
</evidence>
<keyword evidence="1" id="KW-1133">Transmembrane helix</keyword>
<keyword evidence="3" id="KW-1185">Reference proteome</keyword>
<keyword evidence="1" id="KW-0472">Membrane</keyword>
<organism evidence="2 3">
    <name type="scientific">Folsomia candida</name>
    <name type="common">Springtail</name>
    <dbReference type="NCBI Taxonomy" id="158441"/>
    <lineage>
        <taxon>Eukaryota</taxon>
        <taxon>Metazoa</taxon>
        <taxon>Ecdysozoa</taxon>
        <taxon>Arthropoda</taxon>
        <taxon>Hexapoda</taxon>
        <taxon>Collembola</taxon>
        <taxon>Entomobryomorpha</taxon>
        <taxon>Isotomoidea</taxon>
        <taxon>Isotomidae</taxon>
        <taxon>Proisotominae</taxon>
        <taxon>Folsomia</taxon>
    </lineage>
</organism>
<dbReference type="EMBL" id="LNIX01000002">
    <property type="protein sequence ID" value="OXA60213.1"/>
    <property type="molecule type" value="Genomic_DNA"/>
</dbReference>
<evidence type="ECO:0000313" key="3">
    <source>
        <dbReference type="Proteomes" id="UP000198287"/>
    </source>
</evidence>